<evidence type="ECO:0000313" key="25">
    <source>
        <dbReference type="EMBL" id="DAD20702.1"/>
    </source>
</evidence>
<dbReference type="SUPFAM" id="SSF51110">
    <property type="entry name" value="alpha-D-mannose-specific plant lectins"/>
    <property type="match status" value="1"/>
</dbReference>
<keyword evidence="11 20" id="KW-1133">Transmembrane helix</keyword>
<dbReference type="InterPro" id="IPR024171">
    <property type="entry name" value="SRK-like_kinase"/>
</dbReference>
<evidence type="ECO:0000313" key="26">
    <source>
        <dbReference type="Proteomes" id="UP000607653"/>
    </source>
</evidence>
<comment type="subcellular location">
    <subcellularLocation>
        <location evidence="2">Cell membrane</location>
    </subcellularLocation>
    <subcellularLocation>
        <location evidence="1">Membrane</location>
        <topology evidence="1">Single-pass membrane protein</topology>
    </subcellularLocation>
</comment>
<keyword evidence="26" id="KW-1185">Reference proteome</keyword>
<evidence type="ECO:0000256" key="13">
    <source>
        <dbReference type="ARBA" id="ARBA00023157"/>
    </source>
</evidence>
<dbReference type="GO" id="GO:0004674">
    <property type="term" value="F:protein serine/threonine kinase activity"/>
    <property type="evidence" value="ECO:0007669"/>
    <property type="project" value="UniProtKB-KW"/>
</dbReference>
<evidence type="ECO:0000256" key="2">
    <source>
        <dbReference type="ARBA" id="ARBA00004236"/>
    </source>
</evidence>
<protein>
    <recommendedName>
        <fullName evidence="18">Receptor-like serine/threonine-protein kinase</fullName>
        <ecNumber evidence="18">2.7.11.1</ecNumber>
    </recommendedName>
</protein>
<keyword evidence="10 18" id="KW-0067">ATP-binding</keyword>
<evidence type="ECO:0000256" key="7">
    <source>
        <dbReference type="ARBA" id="ARBA00022729"/>
    </source>
</evidence>
<dbReference type="Proteomes" id="UP000607653">
    <property type="component" value="Unassembled WGS sequence"/>
</dbReference>
<dbReference type="AlphaFoldDB" id="A0A822XL26"/>
<comment type="catalytic activity">
    <reaction evidence="16 18">
        <text>L-threonyl-[protein] + ATP = O-phospho-L-threonyl-[protein] + ADP + H(+)</text>
        <dbReference type="Rhea" id="RHEA:46608"/>
        <dbReference type="Rhea" id="RHEA-COMP:11060"/>
        <dbReference type="Rhea" id="RHEA-COMP:11605"/>
        <dbReference type="ChEBI" id="CHEBI:15378"/>
        <dbReference type="ChEBI" id="CHEBI:30013"/>
        <dbReference type="ChEBI" id="CHEBI:30616"/>
        <dbReference type="ChEBI" id="CHEBI:61977"/>
        <dbReference type="ChEBI" id="CHEBI:456216"/>
        <dbReference type="EC" id="2.7.11.1"/>
    </reaction>
</comment>
<dbReference type="InterPro" id="IPR000858">
    <property type="entry name" value="S_locus_glycoprot_dom"/>
</dbReference>
<name>A0A822XL26_NELNU</name>
<dbReference type="CDD" id="cd14066">
    <property type="entry name" value="STKc_IRAK"/>
    <property type="match status" value="1"/>
</dbReference>
<dbReference type="PANTHER" id="PTHR32444:SF118">
    <property type="entry name" value="OS09G0551150 PROTEIN"/>
    <property type="match status" value="1"/>
</dbReference>
<dbReference type="InterPro" id="IPR001245">
    <property type="entry name" value="Ser-Thr/Tyr_kinase_cat_dom"/>
</dbReference>
<dbReference type="GO" id="GO:0005524">
    <property type="term" value="F:ATP binding"/>
    <property type="evidence" value="ECO:0007669"/>
    <property type="project" value="UniProtKB-KW"/>
</dbReference>
<evidence type="ECO:0000256" key="3">
    <source>
        <dbReference type="ARBA" id="ARBA00022475"/>
    </source>
</evidence>
<feature type="domain" description="Protein kinase" evidence="21">
    <location>
        <begin position="507"/>
        <end position="780"/>
    </location>
</feature>
<dbReference type="CDD" id="cd01098">
    <property type="entry name" value="PAN_AP_plant"/>
    <property type="match status" value="1"/>
</dbReference>
<dbReference type="PROSITE" id="PS50948">
    <property type="entry name" value="PAN"/>
    <property type="match status" value="1"/>
</dbReference>
<dbReference type="SMART" id="SM00473">
    <property type="entry name" value="PAN_AP"/>
    <property type="match status" value="1"/>
</dbReference>
<keyword evidence="19" id="KW-0245">EGF-like domain</keyword>
<dbReference type="Pfam" id="PF08276">
    <property type="entry name" value="PAN_2"/>
    <property type="match status" value="1"/>
</dbReference>
<dbReference type="PROSITE" id="PS50927">
    <property type="entry name" value="BULB_LECTIN"/>
    <property type="match status" value="1"/>
</dbReference>
<evidence type="ECO:0000256" key="17">
    <source>
        <dbReference type="ARBA" id="ARBA00048679"/>
    </source>
</evidence>
<proteinExistence type="inferred from homology"/>
<sequence>MEVPWLFVVCCTVILLLFSWISIATDTISLTQSIGDGETLVSSGQRFELGFFSPGSSKNRYLGIWYKNIPLPLTVVWVANRNSPIPDTSGVLKIDENGNLVLVNKTSSLIWSSNSSIVAKKSSVAQLLDSGNLVLREGDSESYMWQSFDFPSDTLLPGMKVGWTFKTNLNRYLTSWKSTDDPAVGDFSYRIIDNIGLPQLVLREGSIKMFRTGTWNGLRFSGVFRNSSAIFRPIFVSNADELYYTYESNDDSNSIITRFVLNQSGALQRYVWNRQRQKWVLMFDLLKDMCNAYNQCGANGICRPDHFPICKCLNGFTPKSPKDWVMLDWSGGCTRPRPSDCKNGRDFVKLQGVKLPDLMKFWVNNSMSLEECKQQCLHNCSCVAYANPFVNRSGSGCIIWFGDLIDVREFKDGNVEQDLYIWTAMVSPEIDQTGAASNETNRRVLVIVVISITSSMLLLGWISWFMIRNKRRKTKVFYSTDQQISKKEELDLPLFDWVTVVSSANNFSYANKIGQGGFGPVYKGVLPTGQEVAMKRLSTNSGQGLEEFKNEVALIAKLQHRNLVKLLGCCIQGDERILLYEYMANKSLDYFIFDHDRRAPLMIWQKRFNIIIGIARGLLYLHQDSRLRIIHRDLKASNILLDNEMNAKISDFGIARIIKGDQIEAKTKRVIGTYGYMSPEYAIDGHFSFKSDVFSFGVLLLEIVTGKKNRGFHHPYHHHNLLGHAWIAWKEGKGLELVDANIMESCVVSEVSRCIQVGLLCVQQIPEDRPDMASVLFMLINNGSSCAALPQPKQPGFFIERSSIGCGFLLVNKDCQTENVATITSLEAR</sequence>
<dbReference type="FunFam" id="1.10.510.10:FF:000060">
    <property type="entry name" value="G-type lectin S-receptor-like serine/threonine-protein kinase"/>
    <property type="match status" value="1"/>
</dbReference>
<dbReference type="PROSITE" id="PS50026">
    <property type="entry name" value="EGF_3"/>
    <property type="match status" value="1"/>
</dbReference>
<evidence type="ECO:0000256" key="16">
    <source>
        <dbReference type="ARBA" id="ARBA00047899"/>
    </source>
</evidence>
<organism evidence="25 26">
    <name type="scientific">Nelumbo nucifera</name>
    <name type="common">Sacred lotus</name>
    <dbReference type="NCBI Taxonomy" id="4432"/>
    <lineage>
        <taxon>Eukaryota</taxon>
        <taxon>Viridiplantae</taxon>
        <taxon>Streptophyta</taxon>
        <taxon>Embryophyta</taxon>
        <taxon>Tracheophyta</taxon>
        <taxon>Spermatophyta</taxon>
        <taxon>Magnoliopsida</taxon>
        <taxon>Proteales</taxon>
        <taxon>Nelumbonaceae</taxon>
        <taxon>Nelumbo</taxon>
    </lineage>
</organism>
<dbReference type="EC" id="2.7.11.1" evidence="18"/>
<evidence type="ECO:0000256" key="14">
    <source>
        <dbReference type="ARBA" id="ARBA00023170"/>
    </source>
</evidence>
<dbReference type="PIRSF" id="PIRSF000641">
    <property type="entry name" value="SRK"/>
    <property type="match status" value="1"/>
</dbReference>
<dbReference type="GO" id="GO:0005886">
    <property type="term" value="C:plasma membrane"/>
    <property type="evidence" value="ECO:0007669"/>
    <property type="project" value="UniProtKB-SubCell"/>
</dbReference>
<dbReference type="SMART" id="SM00108">
    <property type="entry name" value="B_lectin"/>
    <property type="match status" value="1"/>
</dbReference>
<evidence type="ECO:0000256" key="8">
    <source>
        <dbReference type="ARBA" id="ARBA00022741"/>
    </source>
</evidence>
<dbReference type="InterPro" id="IPR000719">
    <property type="entry name" value="Prot_kinase_dom"/>
</dbReference>
<keyword evidence="8 18" id="KW-0547">Nucleotide-binding</keyword>
<keyword evidence="7" id="KW-0732">Signal</keyword>
<feature type="domain" description="Bulb-type lectin" evidence="23">
    <location>
        <begin position="25"/>
        <end position="148"/>
    </location>
</feature>
<dbReference type="Pfam" id="PF07714">
    <property type="entry name" value="PK_Tyr_Ser-Thr"/>
    <property type="match status" value="1"/>
</dbReference>
<dbReference type="InterPro" id="IPR000742">
    <property type="entry name" value="EGF"/>
</dbReference>
<evidence type="ECO:0000256" key="15">
    <source>
        <dbReference type="ARBA" id="ARBA00023180"/>
    </source>
</evidence>
<comment type="similarity">
    <text evidence="18">Belongs to the protein kinase superfamily. Ser/Thr protein kinase family.</text>
</comment>
<dbReference type="FunFam" id="3.30.200.20:FF:000330">
    <property type="entry name" value="G-type lectin S-receptor-like serine/threonine-protein kinase At4g03230"/>
    <property type="match status" value="1"/>
</dbReference>
<dbReference type="InterPro" id="IPR008271">
    <property type="entry name" value="Ser/Thr_kinase_AS"/>
</dbReference>
<keyword evidence="3" id="KW-1003">Cell membrane</keyword>
<keyword evidence="13" id="KW-1015">Disulfide bond</keyword>
<evidence type="ECO:0000256" key="11">
    <source>
        <dbReference type="ARBA" id="ARBA00022989"/>
    </source>
</evidence>
<gene>
    <name evidence="25" type="ORF">HUJ06_022165</name>
</gene>
<evidence type="ECO:0000256" key="5">
    <source>
        <dbReference type="ARBA" id="ARBA00022679"/>
    </source>
</evidence>
<keyword evidence="9 18" id="KW-0418">Kinase</keyword>
<evidence type="ECO:0000256" key="19">
    <source>
        <dbReference type="PROSITE-ProRule" id="PRU00076"/>
    </source>
</evidence>
<dbReference type="PANTHER" id="PTHR32444">
    <property type="entry name" value="BULB-TYPE LECTIN DOMAIN-CONTAINING PROTEIN"/>
    <property type="match status" value="1"/>
</dbReference>
<dbReference type="Pfam" id="PF01453">
    <property type="entry name" value="B_lectin"/>
    <property type="match status" value="1"/>
</dbReference>
<keyword evidence="5 18" id="KW-0808">Transferase</keyword>
<feature type="domain" description="Apple" evidence="24">
    <location>
        <begin position="341"/>
        <end position="424"/>
    </location>
</feature>
<dbReference type="InterPro" id="IPR001480">
    <property type="entry name" value="Bulb-type_lectin_dom"/>
</dbReference>
<evidence type="ECO:0000259" key="22">
    <source>
        <dbReference type="PROSITE" id="PS50026"/>
    </source>
</evidence>
<dbReference type="Gene3D" id="1.10.510.10">
    <property type="entry name" value="Transferase(Phosphotransferase) domain 1"/>
    <property type="match status" value="1"/>
</dbReference>
<dbReference type="FunFam" id="2.90.10.10:FF:000004">
    <property type="entry name" value="G-type lectin S-receptor-like serine/threonine-protein kinase"/>
    <property type="match status" value="1"/>
</dbReference>
<keyword evidence="15" id="KW-0325">Glycoprotein</keyword>
<evidence type="ECO:0000259" key="21">
    <source>
        <dbReference type="PROSITE" id="PS50011"/>
    </source>
</evidence>
<dbReference type="PROSITE" id="PS00108">
    <property type="entry name" value="PROTEIN_KINASE_ST"/>
    <property type="match status" value="1"/>
</dbReference>
<dbReference type="Gene3D" id="2.90.10.10">
    <property type="entry name" value="Bulb-type lectin domain"/>
    <property type="match status" value="1"/>
</dbReference>
<dbReference type="InterPro" id="IPR036426">
    <property type="entry name" value="Bulb-type_lectin_dom_sf"/>
</dbReference>
<evidence type="ECO:0000259" key="23">
    <source>
        <dbReference type="PROSITE" id="PS50927"/>
    </source>
</evidence>
<dbReference type="Gene3D" id="3.30.200.20">
    <property type="entry name" value="Phosphorylase Kinase, domain 1"/>
    <property type="match status" value="1"/>
</dbReference>
<dbReference type="InterPro" id="IPR003609">
    <property type="entry name" value="Pan_app"/>
</dbReference>
<dbReference type="PROSITE" id="PS50011">
    <property type="entry name" value="PROTEIN_KINASE_DOM"/>
    <property type="match status" value="1"/>
</dbReference>
<evidence type="ECO:0000256" key="12">
    <source>
        <dbReference type="ARBA" id="ARBA00023136"/>
    </source>
</evidence>
<comment type="catalytic activity">
    <reaction evidence="17 18">
        <text>L-seryl-[protein] + ATP = O-phospho-L-seryl-[protein] + ADP + H(+)</text>
        <dbReference type="Rhea" id="RHEA:17989"/>
        <dbReference type="Rhea" id="RHEA-COMP:9863"/>
        <dbReference type="Rhea" id="RHEA-COMP:11604"/>
        <dbReference type="ChEBI" id="CHEBI:15378"/>
        <dbReference type="ChEBI" id="CHEBI:29999"/>
        <dbReference type="ChEBI" id="CHEBI:30616"/>
        <dbReference type="ChEBI" id="CHEBI:83421"/>
        <dbReference type="ChEBI" id="CHEBI:456216"/>
        <dbReference type="EC" id="2.7.11.1"/>
    </reaction>
</comment>
<dbReference type="EMBL" id="DUZY01000001">
    <property type="protein sequence ID" value="DAD20702.1"/>
    <property type="molecule type" value="Genomic_DNA"/>
</dbReference>
<evidence type="ECO:0000256" key="6">
    <source>
        <dbReference type="ARBA" id="ARBA00022692"/>
    </source>
</evidence>
<dbReference type="SUPFAM" id="SSF57414">
    <property type="entry name" value="Hairpin loop containing domain-like"/>
    <property type="match status" value="1"/>
</dbReference>
<evidence type="ECO:0000256" key="1">
    <source>
        <dbReference type="ARBA" id="ARBA00004167"/>
    </source>
</evidence>
<dbReference type="GO" id="GO:0048544">
    <property type="term" value="P:recognition of pollen"/>
    <property type="evidence" value="ECO:0007669"/>
    <property type="project" value="InterPro"/>
</dbReference>
<dbReference type="SMART" id="SM00220">
    <property type="entry name" value="S_TKc"/>
    <property type="match status" value="1"/>
</dbReference>
<feature type="transmembrane region" description="Helical" evidence="20">
    <location>
        <begin position="444"/>
        <end position="467"/>
    </location>
</feature>
<evidence type="ECO:0000256" key="20">
    <source>
        <dbReference type="SAM" id="Phobius"/>
    </source>
</evidence>
<evidence type="ECO:0000256" key="10">
    <source>
        <dbReference type="ARBA" id="ARBA00022840"/>
    </source>
</evidence>
<evidence type="ECO:0000256" key="4">
    <source>
        <dbReference type="ARBA" id="ARBA00022527"/>
    </source>
</evidence>
<reference evidence="25 26" key="1">
    <citation type="journal article" date="2020" name="Mol. Biol. Evol.">
        <title>Distinct Expression and Methylation Patterns for Genes with Different Fates following a Single Whole-Genome Duplication in Flowering Plants.</title>
        <authorList>
            <person name="Shi T."/>
            <person name="Rahmani R.S."/>
            <person name="Gugger P.F."/>
            <person name="Wang M."/>
            <person name="Li H."/>
            <person name="Zhang Y."/>
            <person name="Li Z."/>
            <person name="Wang Q."/>
            <person name="Van de Peer Y."/>
            <person name="Marchal K."/>
            <person name="Chen J."/>
        </authorList>
    </citation>
    <scope>NUCLEOTIDE SEQUENCE [LARGE SCALE GENOMIC DNA]</scope>
    <source>
        <tissue evidence="25">Leaf</tissue>
    </source>
</reference>
<comment type="caution">
    <text evidence="19">Lacks conserved residue(s) required for the propagation of feature annotation.</text>
</comment>
<evidence type="ECO:0000256" key="9">
    <source>
        <dbReference type="ARBA" id="ARBA00022777"/>
    </source>
</evidence>
<evidence type="ECO:0000259" key="24">
    <source>
        <dbReference type="PROSITE" id="PS50948"/>
    </source>
</evidence>
<accession>A0A822XL26</accession>
<comment type="caution">
    <text evidence="25">The sequence shown here is derived from an EMBL/GenBank/DDBJ whole genome shotgun (WGS) entry which is preliminary data.</text>
</comment>
<evidence type="ECO:0000256" key="18">
    <source>
        <dbReference type="PIRNR" id="PIRNR000641"/>
    </source>
</evidence>
<dbReference type="Pfam" id="PF00954">
    <property type="entry name" value="S_locus_glycop"/>
    <property type="match status" value="1"/>
</dbReference>
<dbReference type="CDD" id="cd00028">
    <property type="entry name" value="B_lectin"/>
    <property type="match status" value="1"/>
</dbReference>
<dbReference type="InterPro" id="IPR011009">
    <property type="entry name" value="Kinase-like_dom_sf"/>
</dbReference>
<keyword evidence="6 20" id="KW-0812">Transmembrane</keyword>
<keyword evidence="14" id="KW-0675">Receptor</keyword>
<keyword evidence="4 18" id="KW-0723">Serine/threonine-protein kinase</keyword>
<dbReference type="SUPFAM" id="SSF56112">
    <property type="entry name" value="Protein kinase-like (PK-like)"/>
    <property type="match status" value="1"/>
</dbReference>
<feature type="domain" description="EGF-like" evidence="22">
    <location>
        <begin position="286"/>
        <end position="322"/>
    </location>
</feature>
<keyword evidence="12 20" id="KW-0472">Membrane</keyword>